<evidence type="ECO:0000256" key="1">
    <source>
        <dbReference type="ARBA" id="ARBA00022964"/>
    </source>
</evidence>
<proteinExistence type="predicted"/>
<dbReference type="GO" id="GO:0051213">
    <property type="term" value="F:dioxygenase activity"/>
    <property type="evidence" value="ECO:0007669"/>
    <property type="project" value="UniProtKB-KW"/>
</dbReference>
<dbReference type="InterPro" id="IPR013096">
    <property type="entry name" value="Cupin_2"/>
</dbReference>
<dbReference type="SUPFAM" id="SSF51182">
    <property type="entry name" value="RmlC-like cupins"/>
    <property type="match status" value="1"/>
</dbReference>
<dbReference type="HOGENOM" id="CLU_060572_1_0_4"/>
<protein>
    <submittedName>
        <fullName evidence="5">Gentisate 1,2-dioxygenase</fullName>
    </submittedName>
</protein>
<dbReference type="Proteomes" id="UP000006798">
    <property type="component" value="Plasmid pBB2"/>
</dbReference>
<feature type="domain" description="Cupin type-2" evidence="4">
    <location>
        <begin position="109"/>
        <end position="177"/>
    </location>
</feature>
<dbReference type="KEGG" id="cnc:CNE_BB2p00870"/>
<dbReference type="InterPro" id="IPR011051">
    <property type="entry name" value="RmlC_Cupin_sf"/>
</dbReference>
<evidence type="ECO:0000256" key="2">
    <source>
        <dbReference type="ARBA" id="ARBA00023002"/>
    </source>
</evidence>
<dbReference type="Pfam" id="PF07883">
    <property type="entry name" value="Cupin_2"/>
    <property type="match status" value="1"/>
</dbReference>
<evidence type="ECO:0000313" key="5">
    <source>
        <dbReference type="EMBL" id="AEI82901.1"/>
    </source>
</evidence>
<evidence type="ECO:0000256" key="3">
    <source>
        <dbReference type="SAM" id="MobiDB-lite"/>
    </source>
</evidence>
<accession>F8GYG0</accession>
<feature type="compositionally biased region" description="Polar residues" evidence="3">
    <location>
        <begin position="1"/>
        <end position="11"/>
    </location>
</feature>
<reference evidence="5 6" key="1">
    <citation type="journal article" date="2011" name="J. Bacteriol.">
        <title>Complete genome sequence of the type strain Cupriavidus necator N-1.</title>
        <authorList>
            <person name="Poehlein A."/>
            <person name="Kusian B."/>
            <person name="Friedrich B."/>
            <person name="Daniel R."/>
            <person name="Bowien B."/>
        </authorList>
    </citation>
    <scope>NUCLEOTIDE SEQUENCE [LARGE SCALE GENOMIC DNA]</scope>
    <source>
        <strain evidence="6">ATCC 43291 / DSM 13513 / CCUG 52238 / LMG 8453 / N-1</strain>
        <plasmid evidence="5 6">pBB2</plasmid>
    </source>
</reference>
<evidence type="ECO:0000259" key="4">
    <source>
        <dbReference type="Pfam" id="PF07883"/>
    </source>
</evidence>
<geneLocation type="plasmid" evidence="5 6">
    <name>pBB2</name>
</geneLocation>
<dbReference type="CDD" id="cd02216">
    <property type="entry name" value="cupin_GDO-like_N"/>
    <property type="match status" value="1"/>
</dbReference>
<evidence type="ECO:0000313" key="6">
    <source>
        <dbReference type="Proteomes" id="UP000006798"/>
    </source>
</evidence>
<feature type="region of interest" description="Disordered" evidence="3">
    <location>
        <begin position="1"/>
        <end position="21"/>
    </location>
</feature>
<name>F8GYG0_CUPNN</name>
<sequence>MQMINQTIPSNTEDRHAGETASLPEEFRAALRDHALAPLWDFLKAALPHGRPAGVTRPHRWRYADVRPLLLEAGRLVPVAQAERRVIVLSDPGRGPNAMSATGTLYAGIQLLLPGETAPTHRHSPSAARIVIEGRGGFTVVNGQRCEMERGDIILTPGGQWHDHGHDGEGPVTWLDVLDLPVFTAAESAYAEGGHDGCNAEEPLMTLTSELLRQGLRPPRAWRCENPYPMLRYPWQTARAALERLAAATGQACAELAYVNPENGQDCLPVLGFTAMMIGPDQHWQAVPTSASTVFHVVEGSGESRVDDHVFDWSAGDTFSATTFASVSHRATPGQPAFLIRVDDAPLQKKLGFFQERQLA</sequence>
<keyword evidence="2" id="KW-0560">Oxidoreductase</keyword>
<keyword evidence="1 5" id="KW-0223">Dioxygenase</keyword>
<dbReference type="CDD" id="cd06992">
    <property type="entry name" value="cupin_GDO-like_C"/>
    <property type="match status" value="1"/>
</dbReference>
<gene>
    <name evidence="5" type="ordered locus">CNE_BB2p00870</name>
</gene>
<dbReference type="EMBL" id="CP002880">
    <property type="protein sequence ID" value="AEI82901.1"/>
    <property type="molecule type" value="Genomic_DNA"/>
</dbReference>
<dbReference type="PANTHER" id="PTHR41517:SF1">
    <property type="entry name" value="CUPIN"/>
    <property type="match status" value="1"/>
</dbReference>
<dbReference type="InterPro" id="IPR014710">
    <property type="entry name" value="RmlC-like_jellyroll"/>
</dbReference>
<organism evidence="5 6">
    <name type="scientific">Cupriavidus necator (strain ATCC 43291 / DSM 13513 / CCUG 52238 / LMG 8453 / N-1)</name>
    <name type="common">Ralstonia eutropha</name>
    <dbReference type="NCBI Taxonomy" id="1042878"/>
    <lineage>
        <taxon>Bacteria</taxon>
        <taxon>Pseudomonadati</taxon>
        <taxon>Pseudomonadota</taxon>
        <taxon>Betaproteobacteria</taxon>
        <taxon>Burkholderiales</taxon>
        <taxon>Burkholderiaceae</taxon>
        <taxon>Cupriavidus</taxon>
    </lineage>
</organism>
<dbReference type="InterPro" id="IPR047183">
    <property type="entry name" value="GDO-like"/>
</dbReference>
<dbReference type="PANTHER" id="PTHR41517">
    <property type="entry name" value="1,2-DIOXYGENASE PROTEIN-RELATED"/>
    <property type="match status" value="1"/>
</dbReference>
<dbReference type="Gene3D" id="2.60.120.10">
    <property type="entry name" value="Jelly Rolls"/>
    <property type="match status" value="1"/>
</dbReference>
<keyword evidence="5" id="KW-0614">Plasmid</keyword>
<dbReference type="AlphaFoldDB" id="F8GYG0"/>